<sequence>MWTAFRLMPALGFASSGLLLVSNYSDGKPPDLIALIAAVMACMAVAVRLWRHPM</sequence>
<name>A0ABU0HTS1_9HYPH</name>
<accession>A0ABU0HTS1</accession>
<dbReference type="EMBL" id="JAUSVV010000023">
    <property type="protein sequence ID" value="MDQ0445243.1"/>
    <property type="molecule type" value="Genomic_DNA"/>
</dbReference>
<keyword evidence="1" id="KW-0812">Transmembrane</keyword>
<comment type="caution">
    <text evidence="2">The sequence shown here is derived from an EMBL/GenBank/DDBJ whole genome shotgun (WGS) entry which is preliminary data.</text>
</comment>
<keyword evidence="1" id="KW-0472">Membrane</keyword>
<keyword evidence="3" id="KW-1185">Reference proteome</keyword>
<proteinExistence type="predicted"/>
<reference evidence="2 3" key="1">
    <citation type="submission" date="2023-07" db="EMBL/GenBank/DDBJ databases">
        <title>Genomic Encyclopedia of Type Strains, Phase IV (KMG-IV): sequencing the most valuable type-strain genomes for metagenomic binning, comparative biology and taxonomic classification.</title>
        <authorList>
            <person name="Goeker M."/>
        </authorList>
    </citation>
    <scope>NUCLEOTIDE SEQUENCE [LARGE SCALE GENOMIC DNA]</scope>
    <source>
        <strain evidence="2 3">DSM 19562</strain>
    </source>
</reference>
<feature type="transmembrane region" description="Helical" evidence="1">
    <location>
        <begin position="33"/>
        <end position="50"/>
    </location>
</feature>
<protein>
    <submittedName>
        <fullName evidence="2">Uncharacterized protein</fullName>
    </submittedName>
</protein>
<keyword evidence="1" id="KW-1133">Transmembrane helix</keyword>
<evidence type="ECO:0000313" key="2">
    <source>
        <dbReference type="EMBL" id="MDQ0445243.1"/>
    </source>
</evidence>
<evidence type="ECO:0000313" key="3">
    <source>
        <dbReference type="Proteomes" id="UP001236369"/>
    </source>
</evidence>
<gene>
    <name evidence="2" type="ORF">QO016_004770</name>
</gene>
<dbReference type="Proteomes" id="UP001236369">
    <property type="component" value="Unassembled WGS sequence"/>
</dbReference>
<organism evidence="2 3">
    <name type="scientific">Methylobacterium persicinum</name>
    <dbReference type="NCBI Taxonomy" id="374426"/>
    <lineage>
        <taxon>Bacteria</taxon>
        <taxon>Pseudomonadati</taxon>
        <taxon>Pseudomonadota</taxon>
        <taxon>Alphaproteobacteria</taxon>
        <taxon>Hyphomicrobiales</taxon>
        <taxon>Methylobacteriaceae</taxon>
        <taxon>Methylobacterium</taxon>
    </lineage>
</organism>
<evidence type="ECO:0000256" key="1">
    <source>
        <dbReference type="SAM" id="Phobius"/>
    </source>
</evidence>